<feature type="domain" description="PhoU" evidence="8">
    <location>
        <begin position="350"/>
        <end position="436"/>
    </location>
</feature>
<evidence type="ECO:0000256" key="1">
    <source>
        <dbReference type="ARBA" id="ARBA00004651"/>
    </source>
</evidence>
<protein>
    <submittedName>
        <fullName evidence="9">Phosphate:Na+ symporter</fullName>
    </submittedName>
</protein>
<name>A0A1M6B4U5_9FIRM</name>
<dbReference type="InterPro" id="IPR038078">
    <property type="entry name" value="PhoU-like_sf"/>
</dbReference>
<keyword evidence="3 7" id="KW-0812">Transmembrane</keyword>
<dbReference type="GO" id="GO:0005436">
    <property type="term" value="F:sodium:phosphate symporter activity"/>
    <property type="evidence" value="ECO:0007669"/>
    <property type="project" value="InterPro"/>
</dbReference>
<dbReference type="GO" id="GO:0044341">
    <property type="term" value="P:sodium-dependent phosphate transport"/>
    <property type="evidence" value="ECO:0007669"/>
    <property type="project" value="InterPro"/>
</dbReference>
<evidence type="ECO:0000256" key="2">
    <source>
        <dbReference type="ARBA" id="ARBA00022475"/>
    </source>
</evidence>
<feature type="transmembrane region" description="Helical" evidence="7">
    <location>
        <begin position="45"/>
        <end position="73"/>
    </location>
</feature>
<organism evidence="9 10">
    <name type="scientific">Lutispora thermophila DSM 19022</name>
    <dbReference type="NCBI Taxonomy" id="1122184"/>
    <lineage>
        <taxon>Bacteria</taxon>
        <taxon>Bacillati</taxon>
        <taxon>Bacillota</taxon>
        <taxon>Clostridia</taxon>
        <taxon>Lutisporales</taxon>
        <taxon>Lutisporaceae</taxon>
        <taxon>Lutispora</taxon>
    </lineage>
</organism>
<evidence type="ECO:0000256" key="7">
    <source>
        <dbReference type="SAM" id="Phobius"/>
    </source>
</evidence>
<dbReference type="PANTHER" id="PTHR10010">
    <property type="entry name" value="SOLUTE CARRIER FAMILY 34 SODIUM PHOSPHATE , MEMBER 2-RELATED"/>
    <property type="match status" value="1"/>
</dbReference>
<evidence type="ECO:0000256" key="6">
    <source>
        <dbReference type="SAM" id="Coils"/>
    </source>
</evidence>
<dbReference type="InterPro" id="IPR003841">
    <property type="entry name" value="Na/Pi_transpt"/>
</dbReference>
<feature type="transmembrane region" description="Helical" evidence="7">
    <location>
        <begin position="248"/>
        <end position="266"/>
    </location>
</feature>
<dbReference type="Pfam" id="PF01895">
    <property type="entry name" value="PhoU"/>
    <property type="match status" value="2"/>
</dbReference>
<evidence type="ECO:0000256" key="5">
    <source>
        <dbReference type="ARBA" id="ARBA00023136"/>
    </source>
</evidence>
<accession>A0A1M6B4U5</accession>
<keyword evidence="4 7" id="KW-1133">Transmembrane helix</keyword>
<dbReference type="EMBL" id="FQZS01000003">
    <property type="protein sequence ID" value="SHI43483.1"/>
    <property type="molecule type" value="Genomic_DNA"/>
</dbReference>
<comment type="subcellular location">
    <subcellularLocation>
        <location evidence="1">Cell membrane</location>
        <topology evidence="1">Multi-pass membrane protein</topology>
    </subcellularLocation>
</comment>
<gene>
    <name evidence="9" type="ORF">SAMN02745176_00261</name>
</gene>
<dbReference type="AlphaFoldDB" id="A0A1M6B4U5"/>
<dbReference type="PANTHER" id="PTHR10010:SF46">
    <property type="entry name" value="SODIUM-DEPENDENT PHOSPHATE TRANSPORT PROTEIN 2B"/>
    <property type="match status" value="1"/>
</dbReference>
<evidence type="ECO:0000313" key="10">
    <source>
        <dbReference type="Proteomes" id="UP000184442"/>
    </source>
</evidence>
<keyword evidence="2" id="KW-1003">Cell membrane</keyword>
<reference evidence="9 10" key="1">
    <citation type="submission" date="2016-11" db="EMBL/GenBank/DDBJ databases">
        <authorList>
            <person name="Jaros S."/>
            <person name="Januszkiewicz K."/>
            <person name="Wedrychowicz H."/>
        </authorList>
    </citation>
    <scope>NUCLEOTIDE SEQUENCE [LARGE SCALE GENOMIC DNA]</scope>
    <source>
        <strain evidence="9 10">DSM 19022</strain>
    </source>
</reference>
<dbReference type="NCBIfam" id="TIGR00704">
    <property type="entry name" value="NaPi_cotrn_rel"/>
    <property type="match status" value="1"/>
</dbReference>
<sequence>MRDLIFGLIGGTALLMYGVDKMGEGLEKASGEMMKKMLSILTGKVWSAFLVGTIITALVQSSTAVTVLTVGFVNAGLMKLPQAVGIIYGANIGTTITAQLMAFSFNFKLTEIALPVLGIGFAIGYFSKNKTLKNFGDALMGFGMMFLGLKILNQGIPFMQHNPTLRYFFETYASIPIVGILLGAVATALVHSSAATVGLVMILGQASLLDLTSAVTIMLGDNIGTCISAQLASFSGNIHARRTAWAHTLYNVFGVILVSLILPYFVRAIEVITLYFQPNGDIGSQIANSHTFFNVFSASIFLPLTKYYVKFLETVIRGKELDHEPQSIYLDKLLMDTPAAAFKATISEITRGAELTRVMLNNVMEALFENDKDKIELVNKDEEVVNQLQKDITVYMVELSKRPLSDANSIIVHAMITSINNIERMGDHISDIAKLVESKINRNLVFSDEAIDELKQLKELIIWMYDNIINLLKEKNEELAKSTAELEDKVDELCKELANNHIIRLEAGKCNVEAGVIYLDIINHFERIADHIYKVSLLSKDELQGIARSTDKNAVEA</sequence>
<keyword evidence="6" id="KW-0175">Coiled coil</keyword>
<feature type="transmembrane region" description="Helical" evidence="7">
    <location>
        <begin position="138"/>
        <end position="156"/>
    </location>
</feature>
<dbReference type="Proteomes" id="UP000184442">
    <property type="component" value="Unassembled WGS sequence"/>
</dbReference>
<dbReference type="InterPro" id="IPR004633">
    <property type="entry name" value="NaPi_cotrn-rel/YqeW-like"/>
</dbReference>
<keyword evidence="5 7" id="KW-0472">Membrane</keyword>
<dbReference type="Gene3D" id="1.20.58.220">
    <property type="entry name" value="Phosphate transport system protein phou homolog 2, domain 2"/>
    <property type="match status" value="1"/>
</dbReference>
<evidence type="ECO:0000256" key="4">
    <source>
        <dbReference type="ARBA" id="ARBA00022989"/>
    </source>
</evidence>
<dbReference type="STRING" id="1122184.SAMN02745176_00261"/>
<feature type="transmembrane region" description="Helical" evidence="7">
    <location>
        <begin position="109"/>
        <end position="126"/>
    </location>
</feature>
<dbReference type="RefSeq" id="WP_073023677.1">
    <property type="nucleotide sequence ID" value="NZ_FQZS01000003.1"/>
</dbReference>
<dbReference type="Pfam" id="PF02690">
    <property type="entry name" value="Na_Pi_cotrans"/>
    <property type="match status" value="2"/>
</dbReference>
<feature type="domain" description="PhoU" evidence="8">
    <location>
        <begin position="455"/>
        <end position="535"/>
    </location>
</feature>
<feature type="coiled-coil region" evidence="6">
    <location>
        <begin position="465"/>
        <end position="496"/>
    </location>
</feature>
<evidence type="ECO:0000313" key="9">
    <source>
        <dbReference type="EMBL" id="SHI43483.1"/>
    </source>
</evidence>
<feature type="transmembrane region" description="Helical" evidence="7">
    <location>
        <begin position="85"/>
        <end position="103"/>
    </location>
</feature>
<keyword evidence="10" id="KW-1185">Reference proteome</keyword>
<dbReference type="InterPro" id="IPR026022">
    <property type="entry name" value="PhoU_dom"/>
</dbReference>
<dbReference type="GO" id="GO:0005886">
    <property type="term" value="C:plasma membrane"/>
    <property type="evidence" value="ECO:0007669"/>
    <property type="project" value="UniProtKB-SubCell"/>
</dbReference>
<evidence type="ECO:0000259" key="8">
    <source>
        <dbReference type="Pfam" id="PF01895"/>
    </source>
</evidence>
<dbReference type="NCBIfam" id="NF037997">
    <property type="entry name" value="Na_Pi_symport"/>
    <property type="match status" value="1"/>
</dbReference>
<feature type="transmembrane region" description="Helical" evidence="7">
    <location>
        <begin position="176"/>
        <end position="203"/>
    </location>
</feature>
<dbReference type="SUPFAM" id="SSF109755">
    <property type="entry name" value="PhoU-like"/>
    <property type="match status" value="1"/>
</dbReference>
<evidence type="ECO:0000256" key="3">
    <source>
        <dbReference type="ARBA" id="ARBA00022692"/>
    </source>
</evidence>
<proteinExistence type="predicted"/>